<evidence type="ECO:0000313" key="3">
    <source>
        <dbReference type="Proteomes" id="UP000824214"/>
    </source>
</evidence>
<evidence type="ECO:0000256" key="1">
    <source>
        <dbReference type="SAM" id="SignalP"/>
    </source>
</evidence>
<keyword evidence="1" id="KW-0732">Signal</keyword>
<organism evidence="2 3">
    <name type="scientific">Candidatus Acutalibacter ornithocaccae</name>
    <dbReference type="NCBI Taxonomy" id="2838416"/>
    <lineage>
        <taxon>Bacteria</taxon>
        <taxon>Bacillati</taxon>
        <taxon>Bacillota</taxon>
        <taxon>Clostridia</taxon>
        <taxon>Eubacteriales</taxon>
        <taxon>Acutalibacteraceae</taxon>
        <taxon>Acutalibacter</taxon>
    </lineage>
</organism>
<dbReference type="PROSITE" id="PS51257">
    <property type="entry name" value="PROKAR_LIPOPROTEIN"/>
    <property type="match status" value="1"/>
</dbReference>
<dbReference type="AlphaFoldDB" id="A0A9D2M0E3"/>
<dbReference type="EMBL" id="DWXZ01000221">
    <property type="protein sequence ID" value="HJB38461.1"/>
    <property type="molecule type" value="Genomic_DNA"/>
</dbReference>
<evidence type="ECO:0000313" key="2">
    <source>
        <dbReference type="EMBL" id="HJB38461.1"/>
    </source>
</evidence>
<accession>A0A9D2M0E3</accession>
<protein>
    <recommendedName>
        <fullName evidence="4">Lipoprotein</fullName>
    </recommendedName>
</protein>
<feature type="chain" id="PRO_5039572319" description="Lipoprotein" evidence="1">
    <location>
        <begin position="28"/>
        <end position="200"/>
    </location>
</feature>
<comment type="caution">
    <text evidence="2">The sequence shown here is derived from an EMBL/GenBank/DDBJ whole genome shotgun (WGS) entry which is preliminary data.</text>
</comment>
<reference evidence="2" key="2">
    <citation type="submission" date="2021-04" db="EMBL/GenBank/DDBJ databases">
        <authorList>
            <person name="Gilroy R."/>
        </authorList>
    </citation>
    <scope>NUCLEOTIDE SEQUENCE</scope>
    <source>
        <strain evidence="2">ChiBcolR8-3208</strain>
    </source>
</reference>
<proteinExistence type="predicted"/>
<dbReference type="Proteomes" id="UP000824214">
    <property type="component" value="Unassembled WGS sequence"/>
</dbReference>
<gene>
    <name evidence="2" type="ORF">H9942_10435</name>
</gene>
<feature type="signal peptide" evidence="1">
    <location>
        <begin position="1"/>
        <end position="27"/>
    </location>
</feature>
<sequence>MKQRNKLLCIVAAAALCLGLAACGARASTEPAVAPYDMTEDQEELLSLLGLTDKAMVFSFQGPEEAAELTAHTYVLEDGAWVENGGVSMTRDTAEGSPFQGEFALVYRENRSMELYLHHQGGVVSFASEPVTFPGETSASLRGGLQESAPAPLGEEIPVALFVEDSGTALQSLGPEVYFTPGEAAGYDVVQVVTLEFRGP</sequence>
<evidence type="ECO:0008006" key="4">
    <source>
        <dbReference type="Google" id="ProtNLM"/>
    </source>
</evidence>
<reference evidence="2" key="1">
    <citation type="journal article" date="2021" name="PeerJ">
        <title>Extensive microbial diversity within the chicken gut microbiome revealed by metagenomics and culture.</title>
        <authorList>
            <person name="Gilroy R."/>
            <person name="Ravi A."/>
            <person name="Getino M."/>
            <person name="Pursley I."/>
            <person name="Horton D.L."/>
            <person name="Alikhan N.F."/>
            <person name="Baker D."/>
            <person name="Gharbi K."/>
            <person name="Hall N."/>
            <person name="Watson M."/>
            <person name="Adriaenssens E.M."/>
            <person name="Foster-Nyarko E."/>
            <person name="Jarju S."/>
            <person name="Secka A."/>
            <person name="Antonio M."/>
            <person name="Oren A."/>
            <person name="Chaudhuri R.R."/>
            <person name="La Ragione R."/>
            <person name="Hildebrand F."/>
            <person name="Pallen M.J."/>
        </authorList>
    </citation>
    <scope>NUCLEOTIDE SEQUENCE</scope>
    <source>
        <strain evidence="2">ChiBcolR8-3208</strain>
    </source>
</reference>
<name>A0A9D2M0E3_9FIRM</name>